<protein>
    <recommendedName>
        <fullName evidence="1">Uncharacterized 8.8 kDa protein in frd-Gp32 intergenic region</fullName>
    </recommendedName>
</protein>
<sequence>MAKVTIYVYDYAYFQETCLDRYNLKEISCKEGIGCEVTLEGERSVIEHYLHNEYMVGMDEELKAETLESIEE</sequence>
<evidence type="ECO:0000313" key="3">
    <source>
        <dbReference type="Proteomes" id="UP000516307"/>
    </source>
</evidence>
<evidence type="ECO:0000256" key="1">
    <source>
        <dbReference type="ARBA" id="ARBA00015064"/>
    </source>
</evidence>
<organism evidence="2 3">
    <name type="scientific">Enterobacter phage vB_EhoM-IME523</name>
    <dbReference type="NCBI Taxonomy" id="2596709"/>
    <lineage>
        <taxon>Viruses</taxon>
        <taxon>Duplodnaviria</taxon>
        <taxon>Heunggongvirae</taxon>
        <taxon>Uroviricota</taxon>
        <taxon>Caudoviricetes</taxon>
        <taxon>Pantevenvirales</taxon>
        <taxon>Straboviridae</taxon>
        <taxon>Tevenvirinae</taxon>
        <taxon>Kanagawavirus</taxon>
        <taxon>Kanagawavirus eclm</taxon>
    </lineage>
</organism>
<dbReference type="Pfam" id="PF05798">
    <property type="entry name" value="Phage_FRD3"/>
    <property type="match status" value="1"/>
</dbReference>
<proteinExistence type="predicted"/>
<dbReference type="InterPro" id="IPR008765">
    <property type="entry name" value="Phage_T4_Frd3"/>
</dbReference>
<name>A0A7G3KGX5_9CAUD</name>
<dbReference type="EMBL" id="MN087708">
    <property type="protein sequence ID" value="QEA10734.1"/>
    <property type="molecule type" value="Genomic_DNA"/>
</dbReference>
<dbReference type="KEGG" id="vg:77926088"/>
<reference evidence="2 3" key="1">
    <citation type="submission" date="2019-06" db="EMBL/GenBank/DDBJ databases">
        <authorList>
            <person name="Lin W."/>
            <person name="Gao M."/>
            <person name="Li D."/>
        </authorList>
    </citation>
    <scope>NUCLEOTIDE SEQUENCE [LARGE SCALE GENOMIC DNA]</scope>
</reference>
<dbReference type="GeneID" id="77926088"/>
<accession>A0A7G3KGX5</accession>
<keyword evidence="3" id="KW-1185">Reference proteome</keyword>
<evidence type="ECO:0000313" key="2">
    <source>
        <dbReference type="EMBL" id="QEA10734.1"/>
    </source>
</evidence>
<dbReference type="Proteomes" id="UP000516307">
    <property type="component" value="Segment"/>
</dbReference>
<dbReference type="RefSeq" id="YP_010650506.1">
    <property type="nucleotide sequence ID" value="NC_070777.1"/>
</dbReference>